<evidence type="ECO:0000313" key="1">
    <source>
        <dbReference type="EMBL" id="BCI52646.1"/>
    </source>
</evidence>
<dbReference type="EMBL" id="AP023287">
    <property type="protein sequence ID" value="BCI52646.1"/>
    <property type="molecule type" value="Genomic_DNA"/>
</dbReference>
<dbReference type="Gene3D" id="3.40.50.10540">
    <property type="entry name" value="Crotonobetainyl-coa:carnitine coa-transferase, domain 1"/>
    <property type="match status" value="1"/>
</dbReference>
<organism evidence="1 2">
    <name type="scientific">Mycolicibacterium litorale</name>
    <dbReference type="NCBI Taxonomy" id="758802"/>
    <lineage>
        <taxon>Bacteria</taxon>
        <taxon>Bacillati</taxon>
        <taxon>Actinomycetota</taxon>
        <taxon>Actinomycetes</taxon>
        <taxon>Mycobacteriales</taxon>
        <taxon>Mycobacteriaceae</taxon>
        <taxon>Mycolicibacterium</taxon>
    </lineage>
</organism>
<dbReference type="InterPro" id="IPR023606">
    <property type="entry name" value="CoA-Trfase_III_dom_1_sf"/>
</dbReference>
<dbReference type="SUPFAM" id="SSF89796">
    <property type="entry name" value="CoA-transferase family III (CaiB/BaiF)"/>
    <property type="match status" value="1"/>
</dbReference>
<dbReference type="InterPro" id="IPR044855">
    <property type="entry name" value="CoA-Trfase_III_dom3_sf"/>
</dbReference>
<name>A0A6S6P3S1_9MYCO</name>
<sequence>MQSTDPFRPLAGVRIVEISSFVAVPLAGMTLTQLGAEVVRVDPVGGAADYRRWPVTDAGDSIYWAGLNKGKRSVAVDMRSAEGQELVTRLIADAGVLITNVAGRQWHSYDTLVEHRPDLIHVEVSGRADGGTGVDYTVNAATGFPLVTGPAELATPVNHVLPAWDVSCGLYAALAVTAALRHRDATGAGTRISIPLENVALATAGNLAFLTEAMLAGTTRPRVGNSLYGTYGQHFVTGDGAAFMVVALTNRHFRDLTELTGTAKAVAALAEALGADFGDEGERYRHRAALTGLFTVWFSAHTAEEVAAALSGTSVLWERYRSFAEVAADERVTANPLFTELDQPRIGRHLAPGLPVAIDGAYPPAVPAPALGDDTAAVLTEWLGVSAQDITRLTESGCVATGTDA</sequence>
<dbReference type="Gene3D" id="3.30.1540.10">
    <property type="entry name" value="formyl-coa transferase, domain 3"/>
    <property type="match status" value="1"/>
</dbReference>
<dbReference type="PANTHER" id="PTHR48228">
    <property type="entry name" value="SUCCINYL-COA--D-CITRAMALATE COA-TRANSFERASE"/>
    <property type="match status" value="1"/>
</dbReference>
<dbReference type="Pfam" id="PF02515">
    <property type="entry name" value="CoA_transf_3"/>
    <property type="match status" value="1"/>
</dbReference>
<protein>
    <submittedName>
        <fullName evidence="1">Dehydratase</fullName>
    </submittedName>
</protein>
<proteinExistence type="predicted"/>
<dbReference type="PANTHER" id="PTHR48228:SF5">
    <property type="entry name" value="ALPHA-METHYLACYL-COA RACEMASE"/>
    <property type="match status" value="1"/>
</dbReference>
<gene>
    <name evidence="1" type="ORF">NIIDNTM18_19240</name>
</gene>
<evidence type="ECO:0000313" key="2">
    <source>
        <dbReference type="Proteomes" id="UP000515734"/>
    </source>
</evidence>
<dbReference type="GO" id="GO:0003824">
    <property type="term" value="F:catalytic activity"/>
    <property type="evidence" value="ECO:0007669"/>
    <property type="project" value="InterPro"/>
</dbReference>
<dbReference type="InterPro" id="IPR003673">
    <property type="entry name" value="CoA-Trfase_fam_III"/>
</dbReference>
<dbReference type="AlphaFoldDB" id="A0A6S6P3S1"/>
<reference evidence="1 2" key="1">
    <citation type="submission" date="2020-07" db="EMBL/GenBank/DDBJ databases">
        <title>Complete genome sequence of Mycolicibacterium litorale like strain isolated from cardiac implantable electronic device infection.</title>
        <authorList>
            <person name="Fukano H."/>
            <person name="Miyama H."/>
            <person name="Hoshino Y."/>
        </authorList>
    </citation>
    <scope>NUCLEOTIDE SEQUENCE [LARGE SCALE GENOMIC DNA]</scope>
    <source>
        <strain evidence="1 2">NIIDNTM18</strain>
    </source>
</reference>
<dbReference type="RefSeq" id="WP_185295432.1">
    <property type="nucleotide sequence ID" value="NZ_AP023287.1"/>
</dbReference>
<dbReference type="Proteomes" id="UP000515734">
    <property type="component" value="Chromosome"/>
</dbReference>
<dbReference type="InterPro" id="IPR050509">
    <property type="entry name" value="CoA-transferase_III"/>
</dbReference>
<accession>A0A6S6P3S1</accession>